<accession>A0A1Y2I0G1</accession>
<evidence type="ECO:0000313" key="3">
    <source>
        <dbReference type="Proteomes" id="UP000193411"/>
    </source>
</evidence>
<dbReference type="Proteomes" id="UP000193411">
    <property type="component" value="Unassembled WGS sequence"/>
</dbReference>
<keyword evidence="3" id="KW-1185">Reference proteome</keyword>
<sequence length="107" mass="11967">MFGVRDPYSPTFAATMAVSTNARPDIVASMDASRVLEWMRKDVVHKFVWKEDDLPLSGHFVSCLFDWVEEHGRDTPADRVRAKLPKQPRATHKITAAGIDHGQSSSS</sequence>
<name>A0A1Y2I0G1_9FUNG</name>
<feature type="region of interest" description="Disordered" evidence="1">
    <location>
        <begin position="84"/>
        <end position="107"/>
    </location>
</feature>
<evidence type="ECO:0000313" key="2">
    <source>
        <dbReference type="EMBL" id="ORZ39704.1"/>
    </source>
</evidence>
<dbReference type="AlphaFoldDB" id="A0A1Y2I0G1"/>
<reference evidence="2 3" key="1">
    <citation type="submission" date="2016-07" db="EMBL/GenBank/DDBJ databases">
        <title>Pervasive Adenine N6-methylation of Active Genes in Fungi.</title>
        <authorList>
            <consortium name="DOE Joint Genome Institute"/>
            <person name="Mondo S.J."/>
            <person name="Dannebaum R.O."/>
            <person name="Kuo R.C."/>
            <person name="Labutti K."/>
            <person name="Haridas S."/>
            <person name="Kuo A."/>
            <person name="Salamov A."/>
            <person name="Ahrendt S.R."/>
            <person name="Lipzen A."/>
            <person name="Sullivan W."/>
            <person name="Andreopoulos W.B."/>
            <person name="Clum A."/>
            <person name="Lindquist E."/>
            <person name="Daum C."/>
            <person name="Ramamoorthy G.K."/>
            <person name="Gryganskyi A."/>
            <person name="Culley D."/>
            <person name="Magnuson J.K."/>
            <person name="James T.Y."/>
            <person name="O'Malley M.A."/>
            <person name="Stajich J.E."/>
            <person name="Spatafora J.W."/>
            <person name="Visel A."/>
            <person name="Grigoriev I.V."/>
        </authorList>
    </citation>
    <scope>NUCLEOTIDE SEQUENCE [LARGE SCALE GENOMIC DNA]</scope>
    <source>
        <strain evidence="2 3">PL171</strain>
    </source>
</reference>
<protein>
    <submittedName>
        <fullName evidence="2">Uncharacterized protein</fullName>
    </submittedName>
</protein>
<evidence type="ECO:0000256" key="1">
    <source>
        <dbReference type="SAM" id="MobiDB-lite"/>
    </source>
</evidence>
<organism evidence="2 3">
    <name type="scientific">Catenaria anguillulae PL171</name>
    <dbReference type="NCBI Taxonomy" id="765915"/>
    <lineage>
        <taxon>Eukaryota</taxon>
        <taxon>Fungi</taxon>
        <taxon>Fungi incertae sedis</taxon>
        <taxon>Blastocladiomycota</taxon>
        <taxon>Blastocladiomycetes</taxon>
        <taxon>Blastocladiales</taxon>
        <taxon>Catenariaceae</taxon>
        <taxon>Catenaria</taxon>
    </lineage>
</organism>
<proteinExistence type="predicted"/>
<comment type="caution">
    <text evidence="2">The sequence shown here is derived from an EMBL/GenBank/DDBJ whole genome shotgun (WGS) entry which is preliminary data.</text>
</comment>
<gene>
    <name evidence="2" type="ORF">BCR44DRAFT_1457912</name>
</gene>
<dbReference type="EMBL" id="MCFL01000004">
    <property type="protein sequence ID" value="ORZ39704.1"/>
    <property type="molecule type" value="Genomic_DNA"/>
</dbReference>